<evidence type="ECO:0000256" key="1">
    <source>
        <dbReference type="ARBA" id="ARBA00004443"/>
    </source>
</evidence>
<evidence type="ECO:0000256" key="3">
    <source>
        <dbReference type="ARBA" id="ARBA00022792"/>
    </source>
</evidence>
<dbReference type="EMBL" id="LT598469">
    <property type="protein sequence ID" value="SCV00371.1"/>
    <property type="molecule type" value="Genomic_DNA"/>
</dbReference>
<proteinExistence type="inferred from homology"/>
<dbReference type="SUPFAM" id="SSF81301">
    <property type="entry name" value="Nucleotidyltransferase"/>
    <property type="match status" value="1"/>
</dbReference>
<keyword evidence="3 7" id="KW-0999">Mitochondrion inner membrane</keyword>
<keyword evidence="6 7" id="KW-0472">Membrane</keyword>
<protein>
    <recommendedName>
        <fullName evidence="7">ATPase synthesis protein 25</fullName>
    </recommendedName>
</protein>
<dbReference type="GO" id="GO:0140053">
    <property type="term" value="P:mitochondrial gene expression"/>
    <property type="evidence" value="ECO:0007669"/>
    <property type="project" value="UniProtKB-UniRule"/>
</dbReference>
<evidence type="ECO:0000259" key="8">
    <source>
        <dbReference type="Pfam" id="PF13929"/>
    </source>
</evidence>
<comment type="subcellular location">
    <subcellularLocation>
        <location evidence="1 7">Mitochondrion inner membrane</location>
        <topology evidence="1 7">Peripheral membrane protein</topology>
        <orientation evidence="1 7">Matrix side</orientation>
    </subcellularLocation>
</comment>
<dbReference type="OrthoDB" id="107372at2759"/>
<dbReference type="Gene3D" id="3.30.460.10">
    <property type="entry name" value="Beta Polymerase, domain 2"/>
    <property type="match status" value="1"/>
</dbReference>
<dbReference type="PANTHER" id="PTHR28087">
    <property type="entry name" value="ATPASE SYNTHESIS PROTEIN 25, MITOCHONDRIAL"/>
    <property type="match status" value="1"/>
</dbReference>
<gene>
    <name evidence="9" type="ORF">LAMI_0G04610G</name>
</gene>
<evidence type="ECO:0000256" key="4">
    <source>
        <dbReference type="ARBA" id="ARBA00022946"/>
    </source>
</evidence>
<evidence type="ECO:0000256" key="6">
    <source>
        <dbReference type="ARBA" id="ARBA00023136"/>
    </source>
</evidence>
<evidence type="ECO:0000313" key="9">
    <source>
        <dbReference type="EMBL" id="SCV00371.1"/>
    </source>
</evidence>
<keyword evidence="5 7" id="KW-0496">Mitochondrion</keyword>
<organism evidence="9 10">
    <name type="scientific">Lachancea mirantina</name>
    <dbReference type="NCBI Taxonomy" id="1230905"/>
    <lineage>
        <taxon>Eukaryota</taxon>
        <taxon>Fungi</taxon>
        <taxon>Dikarya</taxon>
        <taxon>Ascomycota</taxon>
        <taxon>Saccharomycotina</taxon>
        <taxon>Saccharomycetes</taxon>
        <taxon>Saccharomycetales</taxon>
        <taxon>Saccharomycetaceae</taxon>
        <taxon>Lachancea</taxon>
    </lineage>
</organism>
<dbReference type="InterPro" id="IPR025210">
    <property type="entry name" value="ATP25_mRNA_stabil_dom"/>
</dbReference>
<reference evidence="9 10" key="1">
    <citation type="submission" date="2016-03" db="EMBL/GenBank/DDBJ databases">
        <authorList>
            <person name="Devillers H."/>
        </authorList>
    </citation>
    <scope>NUCLEOTIDE SEQUENCE [LARGE SCALE GENOMIC DNA]</scope>
    <source>
        <strain evidence="9">CBS 11717</strain>
    </source>
</reference>
<dbReference type="Pfam" id="PF13929">
    <property type="entry name" value="mRNA_stabil"/>
    <property type="match status" value="1"/>
</dbReference>
<evidence type="ECO:0000256" key="7">
    <source>
        <dbReference type="RuleBase" id="RU367062"/>
    </source>
</evidence>
<comment type="function">
    <text evidence="7">Mitochondrial mRNA stabilization factor.</text>
</comment>
<name>A0A1G4K8Q2_9SACH</name>
<feature type="domain" description="ATP25 mRNA stabilisation" evidence="8">
    <location>
        <begin position="289"/>
        <end position="570"/>
    </location>
</feature>
<keyword evidence="4 7" id="KW-0809">Transit peptide</keyword>
<dbReference type="PANTHER" id="PTHR28087:SF1">
    <property type="entry name" value="ATPASE SYNTHESIS PROTEIN 25, MITOCHONDRIAL"/>
    <property type="match status" value="1"/>
</dbReference>
<evidence type="ECO:0000313" key="10">
    <source>
        <dbReference type="Proteomes" id="UP000191024"/>
    </source>
</evidence>
<dbReference type="AlphaFoldDB" id="A0A1G4K8Q2"/>
<dbReference type="InterPro" id="IPR043519">
    <property type="entry name" value="NT_sf"/>
</dbReference>
<evidence type="ECO:0000256" key="5">
    <source>
        <dbReference type="ARBA" id="ARBA00023128"/>
    </source>
</evidence>
<dbReference type="InterPro" id="IPR040152">
    <property type="entry name" value="Atp25"/>
</dbReference>
<keyword evidence="10" id="KW-1185">Reference proteome</keyword>
<dbReference type="Pfam" id="PF02410">
    <property type="entry name" value="RsfS"/>
    <property type="match status" value="1"/>
</dbReference>
<dbReference type="Proteomes" id="UP000191024">
    <property type="component" value="Chromosome G"/>
</dbReference>
<evidence type="ECO:0000256" key="2">
    <source>
        <dbReference type="ARBA" id="ARBA00010787"/>
    </source>
</evidence>
<comment type="similarity">
    <text evidence="2 7">Belongs to the ATP25 family.</text>
</comment>
<accession>A0A1G4K8Q2</accession>
<dbReference type="STRING" id="1230905.A0A1G4K8Q2"/>
<dbReference type="GO" id="GO:0048255">
    <property type="term" value="P:mRNA stabilization"/>
    <property type="evidence" value="ECO:0007669"/>
    <property type="project" value="InterPro"/>
</dbReference>
<sequence>MWRVNQARTLSKVRFLPIFAVSRRFLSATTVFQKKGKENGSEQDSSPDVVSNLQSKISPANQVPWYLQVVEKPPQSGPQTQLQTIQLPQGSPDSLKTITEFLRDKLALENILVFDLRQDKESFTTACSRIGDFMVLATGKSGKHCHKSFVEVNTLLKNIFMTVGDVEGNISAKELRKRQRRLARRSNLNRSAQATLSRQSALSDCWYMIDCHVDGIFVNILTENRRHELNLEELYAPESDRHLYERGPDAEASEQLDDDDNVLAGLRRLASRHQQRFYSTSASQDHSVYKSLLQQDFKRASQHISSPSLGSLKSVTQALETIQEGTEIDVNNWRRIFDRCWPLYVSKAEQDEYWSQRLYFFKLLNCAAPKRASVRAFLTDYLVLKAAQGGQLSRNDLCEFLQSVVATLKDDKTTDYWDLVAYNKLVVDAIKLYQVNNPEVIRNEQVVCGLIDTMRYTNSKTTVCLHAVYELIDFISEEFQARVPDSVVKNILTLLAQRHDWNKLFSFWAKCQGKTADLRPWPIFLDTFTNFADRQWMQYLINEGHLLWIKRNGVKITPELRTSLARLFSLAEPSGVAYKDLYNYLVDNATTA</sequence>
<dbReference type="GO" id="GO:0005743">
    <property type="term" value="C:mitochondrial inner membrane"/>
    <property type="evidence" value="ECO:0007669"/>
    <property type="project" value="UniProtKB-SubCell"/>
</dbReference>